<evidence type="ECO:0000313" key="3">
    <source>
        <dbReference type="Proteomes" id="UP000620224"/>
    </source>
</evidence>
<accession>A0A918J1R8</accession>
<organism evidence="2 3">
    <name type="scientific">Streptomyces lucensis JCM 4490</name>
    <dbReference type="NCBI Taxonomy" id="1306176"/>
    <lineage>
        <taxon>Bacteria</taxon>
        <taxon>Bacillati</taxon>
        <taxon>Actinomycetota</taxon>
        <taxon>Actinomycetes</taxon>
        <taxon>Kitasatosporales</taxon>
        <taxon>Streptomycetaceae</taxon>
        <taxon>Streptomyces</taxon>
    </lineage>
</organism>
<gene>
    <name evidence="2" type="ORF">GCM10010503_20070</name>
</gene>
<evidence type="ECO:0000313" key="2">
    <source>
        <dbReference type="EMBL" id="GGW43424.1"/>
    </source>
</evidence>
<evidence type="ECO:0000259" key="1">
    <source>
        <dbReference type="SMART" id="SM00953"/>
    </source>
</evidence>
<name>A0A918J1R8_9ACTN</name>
<proteinExistence type="predicted"/>
<dbReference type="Pfam" id="PF08808">
    <property type="entry name" value="RES"/>
    <property type="match status" value="1"/>
</dbReference>
<dbReference type="AlphaFoldDB" id="A0A918J1R8"/>
<dbReference type="InterPro" id="IPR014914">
    <property type="entry name" value="RES_dom"/>
</dbReference>
<reference evidence="2" key="1">
    <citation type="journal article" date="2014" name="Int. J. Syst. Evol. Microbiol.">
        <title>Complete genome sequence of Corynebacterium casei LMG S-19264T (=DSM 44701T), isolated from a smear-ripened cheese.</title>
        <authorList>
            <consortium name="US DOE Joint Genome Institute (JGI-PGF)"/>
            <person name="Walter F."/>
            <person name="Albersmeier A."/>
            <person name="Kalinowski J."/>
            <person name="Ruckert C."/>
        </authorList>
    </citation>
    <scope>NUCLEOTIDE SEQUENCE</scope>
    <source>
        <strain evidence="2">JCM 4490</strain>
    </source>
</reference>
<feature type="domain" description="RES" evidence="1">
    <location>
        <begin position="43"/>
        <end position="187"/>
    </location>
</feature>
<dbReference type="EMBL" id="BMUE01000003">
    <property type="protein sequence ID" value="GGW43424.1"/>
    <property type="molecule type" value="Genomic_DNA"/>
</dbReference>
<keyword evidence="3" id="KW-1185">Reference proteome</keyword>
<dbReference type="SMART" id="SM00953">
    <property type="entry name" value="RES"/>
    <property type="match status" value="1"/>
</dbReference>
<reference evidence="2" key="2">
    <citation type="submission" date="2020-09" db="EMBL/GenBank/DDBJ databases">
        <authorList>
            <person name="Sun Q."/>
            <person name="Ohkuma M."/>
        </authorList>
    </citation>
    <scope>NUCLEOTIDE SEQUENCE</scope>
    <source>
        <strain evidence="2">JCM 4490</strain>
    </source>
</reference>
<protein>
    <recommendedName>
        <fullName evidence="1">RES domain-containing protein</fullName>
    </recommendedName>
</protein>
<sequence length="225" mass="25324">MREETVSPSVYRFRPHWEVLPAGTQLWRMHSSRFAAGEFRPFAPDDRAPGRFHGTAEDPYSCLYAATDPETALAETLLRSVPYDPRTSMRLVLWAQVRGKSLSVVRTRCELRLVSLCTGAALAAVCQDHDLLESEGEEHYRGTRRWAREIRAQAPQAMGMIWGSKRNPSRRVLVLFGDRLAGHADGPLEALPYRGIPDLGSPDGIKEANQLLEPLRSAIREPLHR</sequence>
<dbReference type="RefSeq" id="WP_190014834.1">
    <property type="nucleotide sequence ID" value="NZ_BMUE01000003.1"/>
</dbReference>
<dbReference type="Proteomes" id="UP000620224">
    <property type="component" value="Unassembled WGS sequence"/>
</dbReference>
<comment type="caution">
    <text evidence="2">The sequence shown here is derived from an EMBL/GenBank/DDBJ whole genome shotgun (WGS) entry which is preliminary data.</text>
</comment>